<dbReference type="PANTHER" id="PTHR22916">
    <property type="entry name" value="GLYCOSYLTRANSFERASE"/>
    <property type="match status" value="1"/>
</dbReference>
<sequence>MTNKTVSIVMCTYNGERYLKEQLMSLLNQTYSPIEIIIQDDLSTDNTLEIIHNYQKRYPGTIHLFQNSRRLGYNQNFLSAYQKANGYYIASADQDDIWETNKIEILVREIGDSMLIFHNSVLFNQKNPNMGLLHKKDWGEHPHPLSVLVNPKAYGHQILFRREVLPLIHQFETYNVSYDSLVYTLCSSMGDVKYINQVLVHWRRHENASTFTSRQANKNKLYGYYTALCALHDHTKRQISREYFRLYQRIQFKFEPDRQVIACMKAGTLYEIIRAGLICVHYRNELFPQKDKGVLCILKSFFLPLFFIRDYGLGIIRPSKVRLNAPSKMQ</sequence>
<dbReference type="AlphaFoldDB" id="A0A412YAK3"/>
<dbReference type="Gene3D" id="3.90.550.10">
    <property type="entry name" value="Spore Coat Polysaccharide Biosynthesis Protein SpsA, Chain A"/>
    <property type="match status" value="1"/>
</dbReference>
<dbReference type="InterPro" id="IPR029044">
    <property type="entry name" value="Nucleotide-diphossugar_trans"/>
</dbReference>
<reference evidence="2 3" key="1">
    <citation type="submission" date="2018-08" db="EMBL/GenBank/DDBJ databases">
        <title>A genome reference for cultivated species of the human gut microbiota.</title>
        <authorList>
            <person name="Zou Y."/>
            <person name="Xue W."/>
            <person name="Luo G."/>
        </authorList>
    </citation>
    <scope>NUCLEOTIDE SEQUENCE [LARGE SCALE GENOMIC DNA]</scope>
    <source>
        <strain evidence="2 3">AF14-32</strain>
    </source>
</reference>
<dbReference type="GO" id="GO:0016758">
    <property type="term" value="F:hexosyltransferase activity"/>
    <property type="evidence" value="ECO:0007669"/>
    <property type="project" value="UniProtKB-ARBA"/>
</dbReference>
<evidence type="ECO:0000259" key="1">
    <source>
        <dbReference type="Pfam" id="PF00535"/>
    </source>
</evidence>
<proteinExistence type="predicted"/>
<name>A0A412YAK3_9BACE</name>
<protein>
    <submittedName>
        <fullName evidence="2">Glycosyltransferase</fullName>
    </submittedName>
</protein>
<evidence type="ECO:0000313" key="3">
    <source>
        <dbReference type="Proteomes" id="UP000283850"/>
    </source>
</evidence>
<dbReference type="SUPFAM" id="SSF53448">
    <property type="entry name" value="Nucleotide-diphospho-sugar transferases"/>
    <property type="match status" value="1"/>
</dbReference>
<dbReference type="PANTHER" id="PTHR22916:SF3">
    <property type="entry name" value="UDP-GLCNAC:BETAGAL BETA-1,3-N-ACETYLGLUCOSAMINYLTRANSFERASE-LIKE PROTEIN 1"/>
    <property type="match status" value="1"/>
</dbReference>
<dbReference type="Proteomes" id="UP000283850">
    <property type="component" value="Unassembled WGS sequence"/>
</dbReference>
<dbReference type="EMBL" id="QRZF01000005">
    <property type="protein sequence ID" value="RGV54610.1"/>
    <property type="molecule type" value="Genomic_DNA"/>
</dbReference>
<organism evidence="2 3">
    <name type="scientific">Bacteroides intestinalis</name>
    <dbReference type="NCBI Taxonomy" id="329854"/>
    <lineage>
        <taxon>Bacteria</taxon>
        <taxon>Pseudomonadati</taxon>
        <taxon>Bacteroidota</taxon>
        <taxon>Bacteroidia</taxon>
        <taxon>Bacteroidales</taxon>
        <taxon>Bacteroidaceae</taxon>
        <taxon>Bacteroides</taxon>
    </lineage>
</organism>
<dbReference type="Pfam" id="PF00535">
    <property type="entry name" value="Glycos_transf_2"/>
    <property type="match status" value="1"/>
</dbReference>
<accession>A0A412YAK3</accession>
<keyword evidence="2" id="KW-0808">Transferase</keyword>
<comment type="caution">
    <text evidence="2">The sequence shown here is derived from an EMBL/GenBank/DDBJ whole genome shotgun (WGS) entry which is preliminary data.</text>
</comment>
<feature type="domain" description="Glycosyltransferase 2-like" evidence="1">
    <location>
        <begin position="7"/>
        <end position="165"/>
    </location>
</feature>
<dbReference type="InterPro" id="IPR001173">
    <property type="entry name" value="Glyco_trans_2-like"/>
</dbReference>
<gene>
    <name evidence="2" type="ORF">DWW10_08865</name>
</gene>
<dbReference type="RefSeq" id="WP_022393455.1">
    <property type="nucleotide sequence ID" value="NZ_QRZF01000005.1"/>
</dbReference>
<evidence type="ECO:0000313" key="2">
    <source>
        <dbReference type="EMBL" id="RGV54610.1"/>
    </source>
</evidence>